<protein>
    <submittedName>
        <fullName evidence="1">Hotdog fold thioesterase</fullName>
    </submittedName>
</protein>
<dbReference type="EMBL" id="JAKZHW010000001">
    <property type="protein sequence ID" value="MCH8615911.1"/>
    <property type="molecule type" value="Genomic_DNA"/>
</dbReference>
<organism evidence="1 2">
    <name type="scientific">Sphingomonas telluris</name>
    <dbReference type="NCBI Taxonomy" id="2907998"/>
    <lineage>
        <taxon>Bacteria</taxon>
        <taxon>Pseudomonadati</taxon>
        <taxon>Pseudomonadota</taxon>
        <taxon>Alphaproteobacteria</taxon>
        <taxon>Sphingomonadales</taxon>
        <taxon>Sphingomonadaceae</taxon>
        <taxon>Sphingomonas</taxon>
    </lineage>
</organism>
<evidence type="ECO:0000313" key="1">
    <source>
        <dbReference type="EMBL" id="MCH8615911.1"/>
    </source>
</evidence>
<sequence length="237" mass="25020">MSTVRIERRFRGPPESGNGGYVAGLVAAALGSSNCTVTLKAPPPIDEDLTLTTDDVTATLAQDDSVLVTASSEAVDIDVPPAPTLADAQDAEPRFTGHHRHIFPGCFVCGPERGDGDGMRIFPGPLHDKANRVAATWTPDETVSDGQGRVRPEFLWAALDCPGYFAAEDKAGMALLGRMSAVLHRPVQVGEPLIVTGWPIETHGRKHRVGSALHDANGEVVAAATATWITLNGERAA</sequence>
<comment type="caution">
    <text evidence="1">The sequence shown here is derived from an EMBL/GenBank/DDBJ whole genome shotgun (WGS) entry which is preliminary data.</text>
</comment>
<dbReference type="InterPro" id="IPR029069">
    <property type="entry name" value="HotDog_dom_sf"/>
</dbReference>
<dbReference type="SUPFAM" id="SSF54637">
    <property type="entry name" value="Thioesterase/thiol ester dehydrase-isomerase"/>
    <property type="match status" value="1"/>
</dbReference>
<dbReference type="RefSeq" id="WP_241446747.1">
    <property type="nucleotide sequence ID" value="NZ_JAKZHW010000001.1"/>
</dbReference>
<name>A0ABS9VLS8_9SPHN</name>
<dbReference type="Proteomes" id="UP001203058">
    <property type="component" value="Unassembled WGS sequence"/>
</dbReference>
<reference evidence="1 2" key="1">
    <citation type="submission" date="2022-03" db="EMBL/GenBank/DDBJ databases">
        <authorList>
            <person name="Jo J.-H."/>
            <person name="Im W.-T."/>
        </authorList>
    </citation>
    <scope>NUCLEOTIDE SEQUENCE [LARGE SCALE GENOMIC DNA]</scope>
    <source>
        <strain evidence="1 2">SM33</strain>
    </source>
</reference>
<evidence type="ECO:0000313" key="2">
    <source>
        <dbReference type="Proteomes" id="UP001203058"/>
    </source>
</evidence>
<accession>A0ABS9VLS8</accession>
<dbReference type="CDD" id="cd03440">
    <property type="entry name" value="hot_dog"/>
    <property type="match status" value="1"/>
</dbReference>
<keyword evidence="2" id="KW-1185">Reference proteome</keyword>
<dbReference type="Gene3D" id="3.10.129.10">
    <property type="entry name" value="Hotdog Thioesterase"/>
    <property type="match status" value="1"/>
</dbReference>
<gene>
    <name evidence="1" type="ORF">LZ016_07340</name>
</gene>
<proteinExistence type="predicted"/>